<keyword evidence="3" id="KW-0812">Transmembrane</keyword>
<sequence length="365" mass="39822">MIDPHELFADRLTHTYRRAGAIFVHGALVSTVLAGFLLTELPPAPVALWLACLLVAMGYHCYLGRRLMAEGKRAMSGVSTRPLTVFAVLSGLGWGAGAAFLPFVSPPLQLLVILTLMTIGAGSLPRMAALPMIHAAFMSGLFVPVLIALVLVFGIHNWMMVIVLIVFWGGLTDEARKAHADLVELYSASQELQREAVRDKLTGIPNRRSFDATLKREWRRAQRLNVPLSLVMIDVDFFKKYNDRYGHQAGDDCLAKVAKALAGGPRRAGDLVARYGGEEFVVLLFHTTRDDALGIAEDMRRAVETLGIPHEDGPAGIVSISLGGATCIPRQEDIAEALLRAADSALYKAKAIGRNCVVWSEEPWK</sequence>
<feature type="transmembrane region" description="Helical" evidence="3">
    <location>
        <begin position="44"/>
        <end position="62"/>
    </location>
</feature>
<dbReference type="KEGG" id="npv:OHM77_00325"/>
<evidence type="ECO:0000256" key="2">
    <source>
        <dbReference type="ARBA" id="ARBA00034247"/>
    </source>
</evidence>
<dbReference type="InterPro" id="IPR000160">
    <property type="entry name" value="GGDEF_dom"/>
</dbReference>
<dbReference type="InterPro" id="IPR043128">
    <property type="entry name" value="Rev_trsase/Diguanyl_cyclase"/>
</dbReference>
<proteinExistence type="predicted"/>
<dbReference type="FunFam" id="3.30.70.270:FF:000001">
    <property type="entry name" value="Diguanylate cyclase domain protein"/>
    <property type="match status" value="1"/>
</dbReference>
<protein>
    <recommendedName>
        <fullName evidence="1">diguanylate cyclase</fullName>
        <ecNumber evidence="1">2.7.7.65</ecNumber>
    </recommendedName>
</protein>
<dbReference type="Proteomes" id="UP001234916">
    <property type="component" value="Chromosome"/>
</dbReference>
<keyword evidence="3" id="KW-0472">Membrane</keyword>
<dbReference type="Pfam" id="PF00990">
    <property type="entry name" value="GGDEF"/>
    <property type="match status" value="1"/>
</dbReference>
<accession>A0AA49FKW7</accession>
<feature type="transmembrane region" description="Helical" evidence="3">
    <location>
        <begin position="141"/>
        <end position="168"/>
    </location>
</feature>
<dbReference type="Gene3D" id="3.30.70.270">
    <property type="match status" value="1"/>
</dbReference>
<dbReference type="GO" id="GO:1902201">
    <property type="term" value="P:negative regulation of bacterial-type flagellum-dependent cell motility"/>
    <property type="evidence" value="ECO:0007669"/>
    <property type="project" value="TreeGrafter"/>
</dbReference>
<organism evidence="5">
    <name type="scientific">Candidatus Nitricoxidivorans perseverans</name>
    <dbReference type="NCBI Taxonomy" id="2975601"/>
    <lineage>
        <taxon>Bacteria</taxon>
        <taxon>Pseudomonadati</taxon>
        <taxon>Pseudomonadota</taxon>
        <taxon>Betaproteobacteria</taxon>
        <taxon>Nitrosomonadales</taxon>
        <taxon>Sterolibacteriaceae</taxon>
        <taxon>Candidatus Nitricoxidivorans</taxon>
    </lineage>
</organism>
<feature type="domain" description="GGDEF" evidence="4">
    <location>
        <begin position="226"/>
        <end position="362"/>
    </location>
</feature>
<dbReference type="EC" id="2.7.7.65" evidence="1"/>
<dbReference type="GO" id="GO:0052621">
    <property type="term" value="F:diguanylate cyclase activity"/>
    <property type="evidence" value="ECO:0007669"/>
    <property type="project" value="UniProtKB-EC"/>
</dbReference>
<evidence type="ECO:0000313" key="5">
    <source>
        <dbReference type="EMBL" id="WIM05766.1"/>
    </source>
</evidence>
<keyword evidence="3" id="KW-1133">Transmembrane helix</keyword>
<feature type="transmembrane region" description="Helical" evidence="3">
    <location>
        <begin position="20"/>
        <end position="38"/>
    </location>
</feature>
<evidence type="ECO:0000256" key="3">
    <source>
        <dbReference type="SAM" id="Phobius"/>
    </source>
</evidence>
<dbReference type="GO" id="GO:0043709">
    <property type="term" value="P:cell adhesion involved in single-species biofilm formation"/>
    <property type="evidence" value="ECO:0007669"/>
    <property type="project" value="TreeGrafter"/>
</dbReference>
<gene>
    <name evidence="5" type="ORF">OHM77_00325</name>
</gene>
<dbReference type="SMART" id="SM00267">
    <property type="entry name" value="GGDEF"/>
    <property type="match status" value="1"/>
</dbReference>
<reference evidence="5" key="1">
    <citation type="journal article" date="2023" name="Nat. Microbiol.">
        <title>Enrichment and characterization of a nitric oxide-reducing microbial community in a continuous bioreactor.</title>
        <authorList>
            <person name="Garrido-Amador P."/>
            <person name="Stortenbeker N."/>
            <person name="Wessels H.J.C.T."/>
            <person name="Speth D.R."/>
            <person name="Garcia-Heredia I."/>
            <person name="Kartal B."/>
        </authorList>
    </citation>
    <scope>NUCLEOTIDE SEQUENCE</scope>
    <source>
        <strain evidence="5">MAG1</strain>
    </source>
</reference>
<evidence type="ECO:0000259" key="4">
    <source>
        <dbReference type="PROSITE" id="PS50887"/>
    </source>
</evidence>
<dbReference type="PROSITE" id="PS50887">
    <property type="entry name" value="GGDEF"/>
    <property type="match status" value="1"/>
</dbReference>
<dbReference type="AlphaFoldDB" id="A0AA49FKW7"/>
<dbReference type="PANTHER" id="PTHR45138">
    <property type="entry name" value="REGULATORY COMPONENTS OF SENSORY TRANSDUCTION SYSTEM"/>
    <property type="match status" value="1"/>
</dbReference>
<dbReference type="PANTHER" id="PTHR45138:SF9">
    <property type="entry name" value="DIGUANYLATE CYCLASE DGCM-RELATED"/>
    <property type="match status" value="1"/>
</dbReference>
<dbReference type="GO" id="GO:0005886">
    <property type="term" value="C:plasma membrane"/>
    <property type="evidence" value="ECO:0007669"/>
    <property type="project" value="TreeGrafter"/>
</dbReference>
<feature type="transmembrane region" description="Helical" evidence="3">
    <location>
        <begin position="110"/>
        <end position="129"/>
    </location>
</feature>
<dbReference type="InterPro" id="IPR029787">
    <property type="entry name" value="Nucleotide_cyclase"/>
</dbReference>
<dbReference type="SUPFAM" id="SSF55073">
    <property type="entry name" value="Nucleotide cyclase"/>
    <property type="match status" value="1"/>
</dbReference>
<name>A0AA49FKW7_9PROT</name>
<dbReference type="InterPro" id="IPR050469">
    <property type="entry name" value="Diguanylate_Cyclase"/>
</dbReference>
<dbReference type="EMBL" id="CP107246">
    <property type="protein sequence ID" value="WIM05766.1"/>
    <property type="molecule type" value="Genomic_DNA"/>
</dbReference>
<feature type="transmembrane region" description="Helical" evidence="3">
    <location>
        <begin position="83"/>
        <end position="104"/>
    </location>
</feature>
<dbReference type="CDD" id="cd01949">
    <property type="entry name" value="GGDEF"/>
    <property type="match status" value="1"/>
</dbReference>
<dbReference type="NCBIfam" id="TIGR00254">
    <property type="entry name" value="GGDEF"/>
    <property type="match status" value="1"/>
</dbReference>
<comment type="catalytic activity">
    <reaction evidence="2">
        <text>2 GTP = 3',3'-c-di-GMP + 2 diphosphate</text>
        <dbReference type="Rhea" id="RHEA:24898"/>
        <dbReference type="ChEBI" id="CHEBI:33019"/>
        <dbReference type="ChEBI" id="CHEBI:37565"/>
        <dbReference type="ChEBI" id="CHEBI:58805"/>
        <dbReference type="EC" id="2.7.7.65"/>
    </reaction>
</comment>
<evidence type="ECO:0000256" key="1">
    <source>
        <dbReference type="ARBA" id="ARBA00012528"/>
    </source>
</evidence>